<accession>A0AA39R650</accession>
<reference evidence="2" key="1">
    <citation type="submission" date="2023-03" db="EMBL/GenBank/DDBJ databases">
        <title>Complete genome of Cladonia borealis.</title>
        <authorList>
            <person name="Park H."/>
        </authorList>
    </citation>
    <scope>NUCLEOTIDE SEQUENCE</scope>
    <source>
        <strain evidence="2">ANT050790</strain>
    </source>
</reference>
<feature type="region of interest" description="Disordered" evidence="1">
    <location>
        <begin position="36"/>
        <end position="62"/>
    </location>
</feature>
<name>A0AA39R650_9LECA</name>
<feature type="region of interest" description="Disordered" evidence="1">
    <location>
        <begin position="191"/>
        <end position="211"/>
    </location>
</feature>
<dbReference type="Proteomes" id="UP001166286">
    <property type="component" value="Unassembled WGS sequence"/>
</dbReference>
<evidence type="ECO:0000256" key="1">
    <source>
        <dbReference type="SAM" id="MobiDB-lite"/>
    </source>
</evidence>
<proteinExistence type="predicted"/>
<dbReference type="AlphaFoldDB" id="A0AA39R650"/>
<protein>
    <submittedName>
        <fullName evidence="2">Uncharacterized protein</fullName>
    </submittedName>
</protein>
<comment type="caution">
    <text evidence="2">The sequence shown here is derived from an EMBL/GenBank/DDBJ whole genome shotgun (WGS) entry which is preliminary data.</text>
</comment>
<evidence type="ECO:0000313" key="3">
    <source>
        <dbReference type="Proteomes" id="UP001166286"/>
    </source>
</evidence>
<keyword evidence="3" id="KW-1185">Reference proteome</keyword>
<sequence length="300" mass="32619">MFPLPPTHFHPTPLLTLAPHLTPHLPHTLPLLRRLQHHHSSPHAHTLATFPPSPSPPPTSYSTLWIDRSRGPETECWLFSTYELSPHDHNNASLARAEILALFNTVAQLPLPPNRPPGTDYIVVGSLRESLVNLLGGEDLKYITPQSVLSTNLAALPNNAAKDEDKKGGIGVGILAGLSIPYMKWIIAPPPPPSPPSSSPNDSDLPLPPGYHYSHPLPSLNDYALVLSRTSIPRSEATLAKLGSVGIRYLPPSSSSPEEKGEEKREIGDLISWAFLGPDGSLTSLHVEPQHRGGRWGFDL</sequence>
<dbReference type="EMBL" id="JAFEKC020000003">
    <property type="protein sequence ID" value="KAK0515612.1"/>
    <property type="molecule type" value="Genomic_DNA"/>
</dbReference>
<evidence type="ECO:0000313" key="2">
    <source>
        <dbReference type="EMBL" id="KAK0515612.1"/>
    </source>
</evidence>
<organism evidence="2 3">
    <name type="scientific">Cladonia borealis</name>
    <dbReference type="NCBI Taxonomy" id="184061"/>
    <lineage>
        <taxon>Eukaryota</taxon>
        <taxon>Fungi</taxon>
        <taxon>Dikarya</taxon>
        <taxon>Ascomycota</taxon>
        <taxon>Pezizomycotina</taxon>
        <taxon>Lecanoromycetes</taxon>
        <taxon>OSLEUM clade</taxon>
        <taxon>Lecanoromycetidae</taxon>
        <taxon>Lecanorales</taxon>
        <taxon>Lecanorineae</taxon>
        <taxon>Cladoniaceae</taxon>
        <taxon>Cladonia</taxon>
    </lineage>
</organism>
<gene>
    <name evidence="2" type="ORF">JMJ35_001646</name>
</gene>